<dbReference type="InterPro" id="IPR036312">
    <property type="entry name" value="Bifun_inhib/LTP/seed_sf"/>
</dbReference>
<organism evidence="6">
    <name type="scientific">Iostephane heterophylla</name>
    <dbReference type="NCBI Taxonomy" id="1048901"/>
    <lineage>
        <taxon>Eukaryota</taxon>
        <taxon>Viridiplantae</taxon>
        <taxon>Streptophyta</taxon>
        <taxon>Embryophyta</taxon>
        <taxon>Tracheophyta</taxon>
        <taxon>Spermatophyta</taxon>
        <taxon>Magnoliopsida</taxon>
        <taxon>eudicotyledons</taxon>
        <taxon>Gunneridae</taxon>
        <taxon>Pentapetalae</taxon>
        <taxon>asterids</taxon>
        <taxon>campanulids</taxon>
        <taxon>Asterales</taxon>
        <taxon>Asteraceae</taxon>
        <taxon>Asteroideae</taxon>
        <taxon>Heliantheae alliance</taxon>
        <taxon>Heliantheae</taxon>
        <taxon>Iostephane</taxon>
    </lineage>
</organism>
<keyword evidence="2" id="KW-0758">Storage protein</keyword>
<dbReference type="PANTHER" id="PTHR35496">
    <property type="entry name" value="2S SEED STORAGE PROTEIN 1-RELATED"/>
    <property type="match status" value="1"/>
</dbReference>
<reference evidence="6" key="1">
    <citation type="journal article" date="2014" name="Plant Cell">
        <title>Evolutionary Origins of a Bioactive Peptide Buried within Preproalbumin.</title>
        <authorList>
            <person name="Elliott A.G."/>
            <person name="Delay C."/>
            <person name="Liu H."/>
            <person name="Phua Z."/>
            <person name="Rosengren K.J."/>
            <person name="Benfield A.H."/>
            <person name="Panero J.L."/>
            <person name="Colgrave M.L."/>
            <person name="Jayasena A.S."/>
            <person name="Dunse K.M."/>
            <person name="Anderson M.A."/>
            <person name="Schilling E.E."/>
            <person name="Ortiz-Barrientos D."/>
            <person name="Craik D.J."/>
            <person name="Mylne J.S."/>
        </authorList>
    </citation>
    <scope>NUCLEOTIDE SEQUENCE</scope>
    <source>
        <strain evidence="6">JM8235_E.E.Schilling</strain>
    </source>
</reference>
<dbReference type="InterPro" id="IPR000617">
    <property type="entry name" value="Napin/2SS/CON"/>
</dbReference>
<evidence type="ECO:0000256" key="2">
    <source>
        <dbReference type="ARBA" id="ARBA00022761"/>
    </source>
</evidence>
<evidence type="ECO:0000256" key="3">
    <source>
        <dbReference type="ARBA" id="ARBA00023129"/>
    </source>
</evidence>
<dbReference type="SUPFAM" id="SSF47699">
    <property type="entry name" value="Bifunctional inhibitor/lipid-transfer protein/seed storage 2S albumin"/>
    <property type="match status" value="1"/>
</dbReference>
<dbReference type="EMBL" id="JX262725">
    <property type="protein sequence ID" value="AFQ93656.1"/>
    <property type="molecule type" value="Genomic_DNA"/>
</dbReference>
<gene>
    <name evidence="6" type="primary">aPawS1</name>
</gene>
<evidence type="ECO:0000256" key="4">
    <source>
        <dbReference type="SAM" id="SignalP"/>
    </source>
</evidence>
<dbReference type="AlphaFoldDB" id="A0A023GYJ6"/>
<keyword evidence="3" id="KW-0708">Seed storage protein</keyword>
<feature type="signal peptide" evidence="4">
    <location>
        <begin position="1"/>
        <end position="16"/>
    </location>
</feature>
<accession>A0A023GYJ6</accession>
<dbReference type="InterPro" id="IPR016140">
    <property type="entry name" value="Bifunc_inhib/LTP/seed_store"/>
</dbReference>
<name>A0A023GYJ6_9ASTR</name>
<dbReference type="PANTHER" id="PTHR35496:SF4">
    <property type="entry name" value="2S SULFUR-RICH SEED STORAGE PROTEIN 2-LIKE"/>
    <property type="match status" value="1"/>
</dbReference>
<evidence type="ECO:0000256" key="1">
    <source>
        <dbReference type="ARBA" id="ARBA00008262"/>
    </source>
</evidence>
<dbReference type="Gene3D" id="1.10.110.10">
    <property type="entry name" value="Plant lipid-transfer and hydrophobic proteins"/>
    <property type="match status" value="1"/>
</dbReference>
<proteinExistence type="inferred from homology"/>
<dbReference type="Pfam" id="PF00234">
    <property type="entry name" value="Tryp_alpha_amyl"/>
    <property type="match status" value="1"/>
</dbReference>
<comment type="similarity">
    <text evidence="1">Belongs to the 2S seed storage albumins family.</text>
</comment>
<dbReference type="SMART" id="SM00499">
    <property type="entry name" value="AAI"/>
    <property type="match status" value="1"/>
</dbReference>
<keyword evidence="4" id="KW-0732">Signal</keyword>
<evidence type="ECO:0000259" key="5">
    <source>
        <dbReference type="SMART" id="SM00499"/>
    </source>
</evidence>
<dbReference type="GO" id="GO:0045735">
    <property type="term" value="F:nutrient reservoir activity"/>
    <property type="evidence" value="ECO:0007669"/>
    <property type="project" value="UniProtKB-KW"/>
</dbReference>
<sequence length="155" mass="17541">MAKLVLVALAISAILAFVEVSAYRTTITTTTIEDNGSCFGAFCFRRDGLENPRGCQIPIQKLNHCQMHLTQGTSFDYTLRMVVNPRQQEQQQHLNMCCSQLQEVERQCQCEAIKQVVEQAQKQLPKSQGEQGQMMEQMVKKALMLPNQCNLKCSI</sequence>
<protein>
    <submittedName>
        <fullName evidence="6">Preproalbumin PawS1</fullName>
    </submittedName>
</protein>
<evidence type="ECO:0000313" key="6">
    <source>
        <dbReference type="EMBL" id="AFQ93656.1"/>
    </source>
</evidence>
<dbReference type="CDD" id="cd00261">
    <property type="entry name" value="AAI_SS"/>
    <property type="match status" value="1"/>
</dbReference>
<feature type="chain" id="PRO_5005404207" evidence="4">
    <location>
        <begin position="17"/>
        <end position="155"/>
    </location>
</feature>
<feature type="domain" description="Bifunctional inhibitor/plant lipid transfer protein/seed storage helical" evidence="5">
    <location>
        <begin position="55"/>
        <end position="153"/>
    </location>
</feature>